<dbReference type="InterPro" id="IPR006311">
    <property type="entry name" value="TAT_signal"/>
</dbReference>
<reference evidence="5" key="1">
    <citation type="submission" date="2024-05" db="EMBL/GenBank/DDBJ databases">
        <title>30 novel species of actinomycetes from the DSMZ collection.</title>
        <authorList>
            <person name="Nouioui I."/>
        </authorList>
    </citation>
    <scope>NUCLEOTIDE SEQUENCE</scope>
    <source>
        <strain evidence="5">DSM 40712</strain>
    </source>
</reference>
<organism evidence="5 6">
    <name type="scientific">Streptomyces lancefieldiae</name>
    <dbReference type="NCBI Taxonomy" id="3075520"/>
    <lineage>
        <taxon>Bacteria</taxon>
        <taxon>Bacillati</taxon>
        <taxon>Actinomycetota</taxon>
        <taxon>Actinomycetes</taxon>
        <taxon>Kitasatosporales</taxon>
        <taxon>Streptomycetaceae</taxon>
        <taxon>Streptomyces</taxon>
    </lineage>
</organism>
<sequence>MHAPDGRNRSMDRSRVLRAASVAVAAGAVLTGYAAVPGAAAPAPASVITGGDAGSGTSADDVSCGRPSVALERDAQDFVNKLAAENSPPLSEMTLQQARDVLNGLQAGPVEKLPVDITEKTIKGGPTGEVSLRIVKPKGAKGTLPGLVYVHGGGWVLGNAQTHDRLVRQLATGAKAAVVFVNYTPSPEARHPVAIEQAYAASKWVAEHGREIGVDGGRLAIAGDSAGGQMATAVTMMAKEKGGVEFRKQALLYPVTEANFDTPSYQRFATNCWLSTVNMKWFWDEYAPTQADRENPLASPNKATEAQLSDLPPAIVITDSDVLLSGAETYVEKLRAAGVPVEHHHYPRILHDFMMLDALRNTESAKDAVDKTTAALRQALHR</sequence>
<evidence type="ECO:0000259" key="4">
    <source>
        <dbReference type="Pfam" id="PF07859"/>
    </source>
</evidence>
<evidence type="ECO:0000313" key="6">
    <source>
        <dbReference type="Proteomes" id="UP001180724"/>
    </source>
</evidence>
<gene>
    <name evidence="5" type="ORF">RM812_37590</name>
</gene>
<dbReference type="PROSITE" id="PS01173">
    <property type="entry name" value="LIPASE_GDXG_HIS"/>
    <property type="match status" value="1"/>
</dbReference>
<dbReference type="GO" id="GO:0016787">
    <property type="term" value="F:hydrolase activity"/>
    <property type="evidence" value="ECO:0007669"/>
    <property type="project" value="UniProtKB-KW"/>
</dbReference>
<dbReference type="PANTHER" id="PTHR48081:SF8">
    <property type="entry name" value="ALPHA_BETA HYDROLASE FOLD-3 DOMAIN-CONTAINING PROTEIN-RELATED"/>
    <property type="match status" value="1"/>
</dbReference>
<comment type="similarity">
    <text evidence="1">Belongs to the 'GDXG' lipolytic enzyme family.</text>
</comment>
<comment type="caution">
    <text evidence="5">The sequence shown here is derived from an EMBL/GenBank/DDBJ whole genome shotgun (WGS) entry which is preliminary data.</text>
</comment>
<feature type="signal peptide" evidence="3">
    <location>
        <begin position="1"/>
        <end position="34"/>
    </location>
</feature>
<dbReference type="PANTHER" id="PTHR48081">
    <property type="entry name" value="AB HYDROLASE SUPERFAMILY PROTEIN C4A8.06C"/>
    <property type="match status" value="1"/>
</dbReference>
<proteinExistence type="inferred from homology"/>
<dbReference type="Gene3D" id="3.40.50.1820">
    <property type="entry name" value="alpha/beta hydrolase"/>
    <property type="match status" value="1"/>
</dbReference>
<evidence type="ECO:0000256" key="1">
    <source>
        <dbReference type="ARBA" id="ARBA00010515"/>
    </source>
</evidence>
<protein>
    <submittedName>
        <fullName evidence="5">Alpha/beta hydrolase</fullName>
    </submittedName>
</protein>
<accession>A0ABU3B079</accession>
<dbReference type="PROSITE" id="PS51318">
    <property type="entry name" value="TAT"/>
    <property type="match status" value="1"/>
</dbReference>
<evidence type="ECO:0000256" key="2">
    <source>
        <dbReference type="ARBA" id="ARBA00022801"/>
    </source>
</evidence>
<dbReference type="SUPFAM" id="SSF53474">
    <property type="entry name" value="alpha/beta-Hydrolases"/>
    <property type="match status" value="1"/>
</dbReference>
<dbReference type="Proteomes" id="UP001180724">
    <property type="component" value="Unassembled WGS sequence"/>
</dbReference>
<dbReference type="Pfam" id="PF07859">
    <property type="entry name" value="Abhydrolase_3"/>
    <property type="match status" value="1"/>
</dbReference>
<dbReference type="InterPro" id="IPR029058">
    <property type="entry name" value="AB_hydrolase_fold"/>
</dbReference>
<dbReference type="EMBL" id="JAVRFH010000077">
    <property type="protein sequence ID" value="MDT0615851.1"/>
    <property type="molecule type" value="Genomic_DNA"/>
</dbReference>
<feature type="chain" id="PRO_5046314950" evidence="3">
    <location>
        <begin position="35"/>
        <end position="382"/>
    </location>
</feature>
<evidence type="ECO:0000256" key="3">
    <source>
        <dbReference type="SAM" id="SignalP"/>
    </source>
</evidence>
<keyword evidence="6" id="KW-1185">Reference proteome</keyword>
<evidence type="ECO:0000313" key="5">
    <source>
        <dbReference type="EMBL" id="MDT0615851.1"/>
    </source>
</evidence>
<keyword evidence="2 5" id="KW-0378">Hydrolase</keyword>
<dbReference type="InterPro" id="IPR050300">
    <property type="entry name" value="GDXG_lipolytic_enzyme"/>
</dbReference>
<dbReference type="RefSeq" id="WP_311584488.1">
    <property type="nucleotide sequence ID" value="NZ_JAVRFH010000077.1"/>
</dbReference>
<name>A0ABU3B079_9ACTN</name>
<dbReference type="InterPro" id="IPR002168">
    <property type="entry name" value="Lipase_GDXG_HIS_AS"/>
</dbReference>
<keyword evidence="3" id="KW-0732">Signal</keyword>
<dbReference type="InterPro" id="IPR013094">
    <property type="entry name" value="AB_hydrolase_3"/>
</dbReference>
<feature type="domain" description="Alpha/beta hydrolase fold-3" evidence="4">
    <location>
        <begin position="147"/>
        <end position="354"/>
    </location>
</feature>